<evidence type="ECO:0000313" key="4">
    <source>
        <dbReference type="Proteomes" id="UP000243797"/>
    </source>
</evidence>
<protein>
    <submittedName>
        <fullName evidence="3">Protein bem46</fullName>
    </submittedName>
</protein>
<sequence>MANLLWSYARIPLFATSGLVGLLSSALYYYQNELVYPRNLPRGTRTDVPNPTQFGMLEYEDLKIETPDHETLHAYLIKPPNPQHARNITMLMFHGNAGNIGHRLPIARVLTKDLGCNVLMLQYRGYGLSTGDPGEKGITIDAQAGLDFIRQRDDLSRTKIVIYGQSIGGAVGIGLAAANVEKGIAGIILENTFLSIAKMIPSVMPAAKWLTPLCHEKWPSEEYLPKIKETPILFLSGLKDEIVPPSHMKELYTICRAKTKVWRELPHGDHNSTVAESGYFHFIEDFLRIHVMPA</sequence>
<dbReference type="AlphaFoldDB" id="A0A2K1QRK3"/>
<dbReference type="PANTHER" id="PTHR12277:SF81">
    <property type="entry name" value="PROTEIN ABHD13"/>
    <property type="match status" value="1"/>
</dbReference>
<dbReference type="InterPro" id="IPR022742">
    <property type="entry name" value="Hydrolase_4"/>
</dbReference>
<dbReference type="SUPFAM" id="SSF53474">
    <property type="entry name" value="alpha/beta-Hydrolases"/>
    <property type="match status" value="1"/>
</dbReference>
<dbReference type="STRING" id="2082308.A0A2K1QRK3"/>
<dbReference type="GO" id="GO:0016020">
    <property type="term" value="C:membrane"/>
    <property type="evidence" value="ECO:0007669"/>
    <property type="project" value="TreeGrafter"/>
</dbReference>
<name>A0A2K1QRK3_9PEZI</name>
<organism evidence="3 4">
    <name type="scientific">Sphaceloma murrayae</name>
    <dbReference type="NCBI Taxonomy" id="2082308"/>
    <lineage>
        <taxon>Eukaryota</taxon>
        <taxon>Fungi</taxon>
        <taxon>Dikarya</taxon>
        <taxon>Ascomycota</taxon>
        <taxon>Pezizomycotina</taxon>
        <taxon>Dothideomycetes</taxon>
        <taxon>Dothideomycetidae</taxon>
        <taxon>Myriangiales</taxon>
        <taxon>Elsinoaceae</taxon>
        <taxon>Sphaceloma</taxon>
    </lineage>
</organism>
<evidence type="ECO:0000256" key="1">
    <source>
        <dbReference type="SAM" id="Phobius"/>
    </source>
</evidence>
<accession>A0A2K1QRK3</accession>
<feature type="transmembrane region" description="Helical" evidence="1">
    <location>
        <begin position="12"/>
        <end position="30"/>
    </location>
</feature>
<dbReference type="InParanoid" id="A0A2K1QRK3"/>
<dbReference type="PANTHER" id="PTHR12277">
    <property type="entry name" value="ALPHA/BETA HYDROLASE DOMAIN-CONTAINING PROTEIN"/>
    <property type="match status" value="1"/>
</dbReference>
<feature type="domain" description="Serine aminopeptidase S33" evidence="2">
    <location>
        <begin position="89"/>
        <end position="220"/>
    </location>
</feature>
<keyword evidence="1" id="KW-0472">Membrane</keyword>
<dbReference type="FunCoup" id="A0A2K1QRK3">
    <property type="interactions" value="609"/>
</dbReference>
<evidence type="ECO:0000313" key="3">
    <source>
        <dbReference type="EMBL" id="PNS17718.1"/>
    </source>
</evidence>
<dbReference type="Proteomes" id="UP000243797">
    <property type="component" value="Unassembled WGS sequence"/>
</dbReference>
<dbReference type="Gene3D" id="3.40.50.1820">
    <property type="entry name" value="alpha/beta hydrolase"/>
    <property type="match status" value="1"/>
</dbReference>
<reference evidence="3 4" key="1">
    <citation type="submission" date="2017-06" db="EMBL/GenBank/DDBJ databases">
        <title>Draft genome sequence of a variant of Elsinoe murrayae.</title>
        <authorList>
            <person name="Cheng Q."/>
        </authorList>
    </citation>
    <scope>NUCLEOTIDE SEQUENCE [LARGE SCALE GENOMIC DNA]</scope>
    <source>
        <strain evidence="3 4">CQ-2017a</strain>
    </source>
</reference>
<proteinExistence type="predicted"/>
<dbReference type="ESTHER" id="9pezi-a0a2k1qrk3">
    <property type="family name" value="ABHD13-BEM46"/>
</dbReference>
<dbReference type="Pfam" id="PF12146">
    <property type="entry name" value="Hydrolase_4"/>
    <property type="match status" value="1"/>
</dbReference>
<evidence type="ECO:0000259" key="2">
    <source>
        <dbReference type="Pfam" id="PF12146"/>
    </source>
</evidence>
<comment type="caution">
    <text evidence="3">The sequence shown here is derived from an EMBL/GenBank/DDBJ whole genome shotgun (WGS) entry which is preliminary data.</text>
</comment>
<keyword evidence="1" id="KW-1133">Transmembrane helix</keyword>
<dbReference type="InterPro" id="IPR029058">
    <property type="entry name" value="AB_hydrolase_fold"/>
</dbReference>
<gene>
    <name evidence="3" type="ORF">CAC42_3113</name>
</gene>
<keyword evidence="1" id="KW-0812">Transmembrane</keyword>
<dbReference type="GO" id="GO:0008474">
    <property type="term" value="F:palmitoyl-(protein) hydrolase activity"/>
    <property type="evidence" value="ECO:0007669"/>
    <property type="project" value="TreeGrafter"/>
</dbReference>
<dbReference type="OrthoDB" id="10249433at2759"/>
<dbReference type="EMBL" id="NKHZ01000049">
    <property type="protein sequence ID" value="PNS17718.1"/>
    <property type="molecule type" value="Genomic_DNA"/>
</dbReference>
<keyword evidence="4" id="KW-1185">Reference proteome</keyword>